<evidence type="ECO:0000313" key="2">
    <source>
        <dbReference type="EMBL" id="AHL21685.1"/>
    </source>
</evidence>
<feature type="transmembrane region" description="Helical" evidence="1">
    <location>
        <begin position="6"/>
        <end position="25"/>
    </location>
</feature>
<gene>
    <name evidence="2" type="ORF">BD01_0053</name>
</gene>
<keyword evidence="1" id="KW-0812">Transmembrane</keyword>
<dbReference type="OrthoDB" id="86113at2157"/>
<dbReference type="KEGG" id="tnu:BD01_0053"/>
<evidence type="ECO:0000313" key="3">
    <source>
        <dbReference type="Proteomes" id="UP000019434"/>
    </source>
</evidence>
<proteinExistence type="predicted"/>
<dbReference type="EMBL" id="CP007264">
    <property type="protein sequence ID" value="AHL21685.1"/>
    <property type="molecule type" value="Genomic_DNA"/>
</dbReference>
<dbReference type="STRING" id="195522.BD01_0053"/>
<dbReference type="AlphaFoldDB" id="W8P2P7"/>
<accession>W8P2P7</accession>
<reference evidence="2 3" key="1">
    <citation type="submission" date="2014-02" db="EMBL/GenBank/DDBJ databases">
        <title>Genome Sequence of an Hyperthermophilic Archaeon, Thermococcus nautili 30-1, producing viral vesicles.</title>
        <authorList>
            <person name="Oberto J."/>
            <person name="Gaudin M."/>
            <person name="Cossu M."/>
            <person name="Gorlas A."/>
            <person name="Slesarev A."/>
            <person name="Marguet E."/>
            <person name="Forterre P."/>
        </authorList>
    </citation>
    <scope>NUCLEOTIDE SEQUENCE [LARGE SCALE GENOMIC DNA]</scope>
    <source>
        <strain evidence="2 3">30-1</strain>
    </source>
</reference>
<name>W8P2P7_9EURY</name>
<dbReference type="Proteomes" id="UP000019434">
    <property type="component" value="Chromosome"/>
</dbReference>
<dbReference type="eggNOG" id="arCOG04026">
    <property type="taxonomic scope" value="Archaea"/>
</dbReference>
<sequence>MRPAQAAIEYLFMIALALTMVLIAVRLMHRTAQTAAENMNRANKEIVEILQNMTNSQP</sequence>
<dbReference type="HOGENOM" id="CLU_205638_2_0_2"/>
<keyword evidence="1" id="KW-1133">Transmembrane helix</keyword>
<dbReference type="RefSeq" id="WP_084606304.1">
    <property type="nucleotide sequence ID" value="NZ_CP007264.1"/>
</dbReference>
<evidence type="ECO:0000256" key="1">
    <source>
        <dbReference type="SAM" id="Phobius"/>
    </source>
</evidence>
<keyword evidence="1" id="KW-0472">Membrane</keyword>
<keyword evidence="3" id="KW-1185">Reference proteome</keyword>
<dbReference type="GeneID" id="82169979"/>
<protein>
    <recommendedName>
        <fullName evidence="4">Class III signal peptide</fullName>
    </recommendedName>
</protein>
<evidence type="ECO:0008006" key="4">
    <source>
        <dbReference type="Google" id="ProtNLM"/>
    </source>
</evidence>
<organism evidence="2 3">
    <name type="scientific">Thermococcus nautili</name>
    <dbReference type="NCBI Taxonomy" id="195522"/>
    <lineage>
        <taxon>Archaea</taxon>
        <taxon>Methanobacteriati</taxon>
        <taxon>Methanobacteriota</taxon>
        <taxon>Thermococci</taxon>
        <taxon>Thermococcales</taxon>
        <taxon>Thermococcaceae</taxon>
        <taxon>Thermococcus</taxon>
    </lineage>
</organism>